<evidence type="ECO:0000313" key="3">
    <source>
        <dbReference type="EMBL" id="CCO28134.1"/>
    </source>
</evidence>
<evidence type="ECO:0000256" key="2">
    <source>
        <dbReference type="ARBA" id="ARBA00022801"/>
    </source>
</evidence>
<protein>
    <submittedName>
        <fullName evidence="3">Dipeptidyl-peptidase III</fullName>
        <ecNumber evidence="3">3.4.14.4</ecNumber>
    </submittedName>
</protein>
<dbReference type="GO" id="GO:0005737">
    <property type="term" value="C:cytoplasm"/>
    <property type="evidence" value="ECO:0007669"/>
    <property type="project" value="TreeGrafter"/>
</dbReference>
<organism evidence="3 4">
    <name type="scientific">Thanatephorus cucumeris (strain AG1-IB / isolate 7/3/14)</name>
    <name type="common">Lettuce bottom rot fungus</name>
    <name type="synonym">Rhizoctonia solani</name>
    <dbReference type="NCBI Taxonomy" id="1108050"/>
    <lineage>
        <taxon>Eukaryota</taxon>
        <taxon>Fungi</taxon>
        <taxon>Dikarya</taxon>
        <taxon>Basidiomycota</taxon>
        <taxon>Agaricomycotina</taxon>
        <taxon>Agaricomycetes</taxon>
        <taxon>Cantharellales</taxon>
        <taxon>Ceratobasidiaceae</taxon>
        <taxon>Rhizoctonia</taxon>
        <taxon>Rhizoctonia solani AG-1</taxon>
    </lineage>
</organism>
<evidence type="ECO:0000256" key="1">
    <source>
        <dbReference type="ARBA" id="ARBA00022723"/>
    </source>
</evidence>
<accession>M5BMI5</accession>
<proteinExistence type="predicted"/>
<dbReference type="EC" id="3.4.14.4" evidence="3"/>
<sequence>MHYGILGTRFTEDKDGKLNFDPEKTINPLTGERVVSWYKPGQTAGSVLGIFGYTEEKDCQDIEYAQYLLMARAGVRALELYDPKAGKHLQAHMQARLGITNYFIQEGLAELVEFRDAEGKLEDVHIKLNRDKVLKDGHAAMGRLLVELQVRKSTADGEGAREFYEKLTTPRPGWAGEIRDLVLAKKQPRKVFVQPNTFVVDGKVELKEYPLTNEGVIQSFIERKL</sequence>
<dbReference type="Pfam" id="PF03571">
    <property type="entry name" value="Peptidase_M49"/>
    <property type="match status" value="1"/>
</dbReference>
<dbReference type="AlphaFoldDB" id="M5BMI5"/>
<keyword evidence="1" id="KW-0479">Metal-binding</keyword>
<keyword evidence="2 3" id="KW-0378">Hydrolase</keyword>
<dbReference type="EMBL" id="CAOJ01002876">
    <property type="protein sequence ID" value="CCO28134.1"/>
    <property type="molecule type" value="Genomic_DNA"/>
</dbReference>
<dbReference type="PANTHER" id="PTHR23422:SF11">
    <property type="entry name" value="DIPEPTIDYL PEPTIDASE 3"/>
    <property type="match status" value="1"/>
</dbReference>
<dbReference type="InterPro" id="IPR039461">
    <property type="entry name" value="Peptidase_M49"/>
</dbReference>
<evidence type="ECO:0000313" key="4">
    <source>
        <dbReference type="Proteomes" id="UP000012065"/>
    </source>
</evidence>
<dbReference type="Proteomes" id="UP000012065">
    <property type="component" value="Unassembled WGS sequence"/>
</dbReference>
<dbReference type="HOGENOM" id="CLU_062758_0_0_1"/>
<dbReference type="GO" id="GO:0008239">
    <property type="term" value="F:dipeptidyl-peptidase activity"/>
    <property type="evidence" value="ECO:0007669"/>
    <property type="project" value="UniProtKB-EC"/>
</dbReference>
<dbReference type="MEROPS" id="M49.006"/>
<reference evidence="3 4" key="1">
    <citation type="journal article" date="2013" name="J. Biotechnol.">
        <title>Establishment and interpretation of the genome sequence of the phytopathogenic fungus Rhizoctonia solani AG1-IB isolate 7/3/14.</title>
        <authorList>
            <person name="Wibberg D.W."/>
            <person name="Jelonek L.J."/>
            <person name="Rupp O.R."/>
            <person name="Hennig M.H."/>
            <person name="Eikmeyer F.E."/>
            <person name="Goesmann A.G."/>
            <person name="Hartmann A.H."/>
            <person name="Borriss R.B."/>
            <person name="Grosch R.G."/>
            <person name="Puehler A.P."/>
            <person name="Schlueter A.S."/>
        </authorList>
    </citation>
    <scope>NUCLEOTIDE SEQUENCE [LARGE SCALE GENOMIC DNA]</scope>
    <source>
        <strain evidence="4">AG1-IB / isolate 7/3/14</strain>
    </source>
</reference>
<dbReference type="PANTHER" id="PTHR23422">
    <property type="entry name" value="DIPEPTIDYL PEPTIDASE III-RELATED"/>
    <property type="match status" value="1"/>
</dbReference>
<comment type="caution">
    <text evidence="3">The sequence shown here is derived from an EMBL/GenBank/DDBJ whole genome shotgun (WGS) entry which is preliminary data.</text>
</comment>
<dbReference type="GO" id="GO:0046872">
    <property type="term" value="F:metal ion binding"/>
    <property type="evidence" value="ECO:0007669"/>
    <property type="project" value="UniProtKB-KW"/>
</dbReference>
<name>M5BMI5_THACB</name>
<gene>
    <name evidence="3" type="primary">Dpp3</name>
    <name evidence="3" type="ORF">BN14_02126</name>
</gene>